<dbReference type="Gene3D" id="3.90.180.10">
    <property type="entry name" value="Medium-chain alcohol dehydrogenases, catalytic domain"/>
    <property type="match status" value="1"/>
</dbReference>
<evidence type="ECO:0000313" key="2">
    <source>
        <dbReference type="EMBL" id="NEI74375.1"/>
    </source>
</evidence>
<dbReference type="Pfam" id="PF00107">
    <property type="entry name" value="ADH_zinc_N"/>
    <property type="match status" value="1"/>
</dbReference>
<dbReference type="AlphaFoldDB" id="A0A6L9UEE6"/>
<dbReference type="RefSeq" id="WP_163993560.1">
    <property type="nucleotide sequence ID" value="NZ_WUEY01000029.1"/>
</dbReference>
<evidence type="ECO:0000313" key="3">
    <source>
        <dbReference type="Proteomes" id="UP000483035"/>
    </source>
</evidence>
<dbReference type="Pfam" id="PF08240">
    <property type="entry name" value="ADH_N"/>
    <property type="match status" value="1"/>
</dbReference>
<dbReference type="InterPro" id="IPR011032">
    <property type="entry name" value="GroES-like_sf"/>
</dbReference>
<comment type="caution">
    <text evidence="2">The sequence shown here is derived from an EMBL/GenBank/DDBJ whole genome shotgun (WGS) entry which is preliminary data.</text>
</comment>
<dbReference type="EMBL" id="WUEY01000029">
    <property type="protein sequence ID" value="NEI74375.1"/>
    <property type="molecule type" value="Genomic_DNA"/>
</dbReference>
<protein>
    <submittedName>
        <fullName evidence="2">Zinc-binding dehydrogenase</fullName>
    </submittedName>
</protein>
<dbReference type="InterPro" id="IPR013154">
    <property type="entry name" value="ADH-like_N"/>
</dbReference>
<evidence type="ECO:0000259" key="1">
    <source>
        <dbReference type="SMART" id="SM00829"/>
    </source>
</evidence>
<dbReference type="SUPFAM" id="SSF50129">
    <property type="entry name" value="GroES-like"/>
    <property type="match status" value="1"/>
</dbReference>
<dbReference type="InterPro" id="IPR036291">
    <property type="entry name" value="NAD(P)-bd_dom_sf"/>
</dbReference>
<gene>
    <name evidence="2" type="ORF">GR212_33005</name>
</gene>
<organism evidence="2 3">
    <name type="scientific">Rhizobium lusitanum</name>
    <dbReference type="NCBI Taxonomy" id="293958"/>
    <lineage>
        <taxon>Bacteria</taxon>
        <taxon>Pseudomonadati</taxon>
        <taxon>Pseudomonadota</taxon>
        <taxon>Alphaproteobacteria</taxon>
        <taxon>Hyphomicrobiales</taxon>
        <taxon>Rhizobiaceae</taxon>
        <taxon>Rhizobium/Agrobacterium group</taxon>
        <taxon>Rhizobium</taxon>
    </lineage>
</organism>
<proteinExistence type="predicted"/>
<feature type="domain" description="Enoyl reductase (ER)" evidence="1">
    <location>
        <begin position="12"/>
        <end position="331"/>
    </location>
</feature>
<dbReference type="SUPFAM" id="SSF51735">
    <property type="entry name" value="NAD(P)-binding Rossmann-fold domains"/>
    <property type="match status" value="1"/>
</dbReference>
<dbReference type="InterPro" id="IPR013149">
    <property type="entry name" value="ADH-like_C"/>
</dbReference>
<dbReference type="InterPro" id="IPR020843">
    <property type="entry name" value="ER"/>
</dbReference>
<name>A0A6L9UEE6_9HYPH</name>
<reference evidence="2 3" key="1">
    <citation type="submission" date="2019-12" db="EMBL/GenBank/DDBJ databases">
        <title>Rhizobium genotypes associated with high levels of biological nitrogen fixation by grain legumes in a temperate-maritime cropping system.</title>
        <authorList>
            <person name="Maluk M."/>
            <person name="Francesc Ferrando Molina F."/>
            <person name="Lopez Del Egido L."/>
            <person name="Lafos M."/>
            <person name="Langarica-Fuentes A."/>
            <person name="Gebre Yohannes G."/>
            <person name="Young M.W."/>
            <person name="Martin P."/>
            <person name="Gantlett R."/>
            <person name="Kenicer G."/>
            <person name="Hawes C."/>
            <person name="Begg G.S."/>
            <person name="Quilliam R.S."/>
            <person name="Squire G.R."/>
            <person name="Poole P.S."/>
            <person name="Young P.W."/>
            <person name="Iannetta P.M."/>
            <person name="James E.K."/>
        </authorList>
    </citation>
    <scope>NUCLEOTIDE SEQUENCE [LARGE SCALE GENOMIC DNA]</scope>
    <source>
        <strain evidence="2 3">JHI1118</strain>
    </source>
</reference>
<dbReference type="Gene3D" id="3.40.50.720">
    <property type="entry name" value="NAD(P)-binding Rossmann-like Domain"/>
    <property type="match status" value="1"/>
</dbReference>
<dbReference type="PANTHER" id="PTHR45033:SF2">
    <property type="entry name" value="ZINC-TYPE ALCOHOL DEHYDROGENASE-LIKE PROTEIN C1773.06C"/>
    <property type="match status" value="1"/>
</dbReference>
<dbReference type="CDD" id="cd08276">
    <property type="entry name" value="MDR7"/>
    <property type="match status" value="1"/>
</dbReference>
<dbReference type="Proteomes" id="UP000483035">
    <property type="component" value="Unassembled WGS sequence"/>
</dbReference>
<dbReference type="SMART" id="SM00829">
    <property type="entry name" value="PKS_ER"/>
    <property type="match status" value="1"/>
</dbReference>
<accession>A0A6L9UEE6</accession>
<dbReference type="PANTHER" id="PTHR45033">
    <property type="match status" value="1"/>
</dbReference>
<dbReference type="InterPro" id="IPR052711">
    <property type="entry name" value="Zinc_ADH-like"/>
</dbReference>
<sequence length="335" mass="34487">MRAVFLNGPSLQDLQKVELADPAPPGRGQVLVRMRAASLNFIDLAVAYGQYPGVGYPLIPIADGAGEIVAVGDDVTGLKIGDRVAVHPKALWTAGRGTMENTSAMRGATLPGALREFAVLDAASIVCLAGHLSFEQGAALPIAATTAWNALTCAAAGPGSTVVLLGTGGVSIFALQLAKARGARVIITSSSDAKLEQARALGADETINYATSPDWDEKVIQLTGGRGADLVLETVGSATFPRSIAATRHGGVVFTIGFITGTSTQIDLMPIIVNMLHLQGNNTGSVEDLAKTMAAIDAAHIEPVLADIFPLDELAAAFGKLSSGPVGKIAINIDW</sequence>
<dbReference type="GO" id="GO:0016491">
    <property type="term" value="F:oxidoreductase activity"/>
    <property type="evidence" value="ECO:0007669"/>
    <property type="project" value="InterPro"/>
</dbReference>